<accession>A0A1W0D4K5</accession>
<keyword evidence="1" id="KW-0479">Metal-binding</keyword>
<keyword evidence="2" id="KW-0408">Iron</keyword>
<dbReference type="Gene3D" id="2.60.120.620">
    <property type="entry name" value="q2cbj1_9rhob like domain"/>
    <property type="match status" value="1"/>
</dbReference>
<gene>
    <name evidence="3" type="ORF">B0T45_06780</name>
</gene>
<organism evidence="3 4">
    <name type="scientific">Chromobacterium haemolyticum</name>
    <dbReference type="NCBI Taxonomy" id="394935"/>
    <lineage>
        <taxon>Bacteria</taxon>
        <taxon>Pseudomonadati</taxon>
        <taxon>Pseudomonadota</taxon>
        <taxon>Betaproteobacteria</taxon>
        <taxon>Neisseriales</taxon>
        <taxon>Chromobacteriaceae</taxon>
        <taxon>Chromobacterium</taxon>
    </lineage>
</organism>
<evidence type="ECO:0000313" key="4">
    <source>
        <dbReference type="Proteomes" id="UP000192721"/>
    </source>
</evidence>
<name>A0A1W0D4K5_9NEIS</name>
<dbReference type="GO" id="GO:0016706">
    <property type="term" value="F:2-oxoglutarate-dependent dioxygenase activity"/>
    <property type="evidence" value="ECO:0007669"/>
    <property type="project" value="UniProtKB-ARBA"/>
</dbReference>
<evidence type="ECO:0008006" key="5">
    <source>
        <dbReference type="Google" id="ProtNLM"/>
    </source>
</evidence>
<dbReference type="Proteomes" id="UP000192721">
    <property type="component" value="Unassembled WGS sequence"/>
</dbReference>
<evidence type="ECO:0000256" key="2">
    <source>
        <dbReference type="ARBA" id="ARBA00023004"/>
    </source>
</evidence>
<protein>
    <recommendedName>
        <fullName evidence="5">Phytanoyl-CoA dioxygenase</fullName>
    </recommendedName>
</protein>
<dbReference type="PANTHER" id="PTHR20883:SF15">
    <property type="entry name" value="PHYTANOYL-COA DIOXYGENASE DOMAIN-CONTAINING PROTEIN 1"/>
    <property type="match status" value="1"/>
</dbReference>
<dbReference type="InterPro" id="IPR008775">
    <property type="entry name" value="Phytyl_CoA_dOase-like"/>
</dbReference>
<comment type="caution">
    <text evidence="3">The sequence shown here is derived from an EMBL/GenBank/DDBJ whole genome shotgun (WGS) entry which is preliminary data.</text>
</comment>
<dbReference type="Pfam" id="PF05721">
    <property type="entry name" value="PhyH"/>
    <property type="match status" value="1"/>
</dbReference>
<evidence type="ECO:0000256" key="1">
    <source>
        <dbReference type="ARBA" id="ARBA00022723"/>
    </source>
</evidence>
<sequence length="295" mass="32445">MPCLQRFLPDTAPETLIAALEQDGGIVIEHLLTPDGLAQFRAQLQPLLDRSAPCQGDFYGYATRRISGLIERVPVTRELAIHPLILQVMDAFLLRGCREYQLNLTQAISIGPGEPRQFLHSDDLMFPGTAPGSEKMINCMYALDDFTEQNGATCVVPGSHRWPEPRDPKPEEVISAAMPAGSVLIYLGSLIHGGGANQSAQARTGVVISYNLGWLRQAENQYLAVSRELARALPPRLQRLLGYFVHAPNLGSIDGRDPIELLHDQPPADALFREFLPEEIIQPLAEARAAALRVD</sequence>
<reference evidence="3 4" key="1">
    <citation type="submission" date="2017-02" db="EMBL/GenBank/DDBJ databases">
        <title>Chromobacterium haemolyticum H5244.</title>
        <authorList>
            <person name="Gulvik C.A."/>
        </authorList>
    </citation>
    <scope>NUCLEOTIDE SEQUENCE [LARGE SCALE GENOMIC DNA]</scope>
    <source>
        <strain evidence="3 4">H5244</strain>
    </source>
</reference>
<dbReference type="AlphaFoldDB" id="A0A1W0D4K5"/>
<evidence type="ECO:0000313" key="3">
    <source>
        <dbReference type="EMBL" id="OQS41939.1"/>
    </source>
</evidence>
<dbReference type="SUPFAM" id="SSF51197">
    <property type="entry name" value="Clavaminate synthase-like"/>
    <property type="match status" value="1"/>
</dbReference>
<dbReference type="PANTHER" id="PTHR20883">
    <property type="entry name" value="PHYTANOYL-COA DIOXYGENASE DOMAIN CONTAINING 1"/>
    <property type="match status" value="1"/>
</dbReference>
<dbReference type="EMBL" id="MUKV01000006">
    <property type="protein sequence ID" value="OQS41939.1"/>
    <property type="molecule type" value="Genomic_DNA"/>
</dbReference>
<dbReference type="RefSeq" id="WP_052370438.1">
    <property type="nucleotide sequence ID" value="NZ_CP109905.1"/>
</dbReference>
<dbReference type="GO" id="GO:0005506">
    <property type="term" value="F:iron ion binding"/>
    <property type="evidence" value="ECO:0007669"/>
    <property type="project" value="UniProtKB-ARBA"/>
</dbReference>
<proteinExistence type="predicted"/>